<proteinExistence type="predicted"/>
<name>A0A1A9UII8_GLOAU</name>
<dbReference type="AlphaFoldDB" id="A0A1A9UII8"/>
<accession>A0A1A9UII8</accession>
<reference evidence="1" key="1">
    <citation type="submission" date="2020-05" db="UniProtKB">
        <authorList>
            <consortium name="EnsemblMetazoa"/>
        </authorList>
    </citation>
    <scope>IDENTIFICATION</scope>
    <source>
        <strain evidence="1">TTRI</strain>
    </source>
</reference>
<organism evidence="1 2">
    <name type="scientific">Glossina austeni</name>
    <name type="common">Savannah tsetse fly</name>
    <dbReference type="NCBI Taxonomy" id="7395"/>
    <lineage>
        <taxon>Eukaryota</taxon>
        <taxon>Metazoa</taxon>
        <taxon>Ecdysozoa</taxon>
        <taxon>Arthropoda</taxon>
        <taxon>Hexapoda</taxon>
        <taxon>Insecta</taxon>
        <taxon>Pterygota</taxon>
        <taxon>Neoptera</taxon>
        <taxon>Endopterygota</taxon>
        <taxon>Diptera</taxon>
        <taxon>Brachycera</taxon>
        <taxon>Muscomorpha</taxon>
        <taxon>Hippoboscoidea</taxon>
        <taxon>Glossinidae</taxon>
        <taxon>Glossina</taxon>
    </lineage>
</organism>
<evidence type="ECO:0000313" key="1">
    <source>
        <dbReference type="EnsemblMetazoa" id="GAUT006016-PA"/>
    </source>
</evidence>
<keyword evidence="2" id="KW-1185">Reference proteome</keyword>
<dbReference type="VEuPathDB" id="VectorBase:GAUT006016"/>
<dbReference type="EnsemblMetazoa" id="GAUT006016-RA">
    <property type="protein sequence ID" value="GAUT006016-PA"/>
    <property type="gene ID" value="GAUT006016"/>
</dbReference>
<protein>
    <submittedName>
        <fullName evidence="1">Uncharacterized protein</fullName>
    </submittedName>
</protein>
<evidence type="ECO:0000313" key="2">
    <source>
        <dbReference type="Proteomes" id="UP000078200"/>
    </source>
</evidence>
<sequence length="145" mass="15963">MVKNNVLRGYPLPVDSMLMKRNGKGGTECLRNPPLANCPGFNQKMWGDWSNAKDRNILCERALLRVQELHLGTIGKPFAMTKETLSALKPSYGNTFVLVRRSRLTSAAGDFAAIQRSCRAGCYHATNGKFSKNLKDESNSVGSKA</sequence>
<dbReference type="Proteomes" id="UP000078200">
    <property type="component" value="Unassembled WGS sequence"/>
</dbReference>